<dbReference type="STRING" id="708126.BW727_100267"/>
<feature type="domain" description="BIG2" evidence="2">
    <location>
        <begin position="320"/>
        <end position="398"/>
    </location>
</feature>
<feature type="domain" description="BIG2" evidence="2">
    <location>
        <begin position="239"/>
        <end position="316"/>
    </location>
</feature>
<dbReference type="InterPro" id="IPR003343">
    <property type="entry name" value="Big_2"/>
</dbReference>
<dbReference type="InterPro" id="IPR032179">
    <property type="entry name" value="Cry22Aa_Ig-like"/>
</dbReference>
<reference evidence="3 4" key="1">
    <citation type="journal article" date="2014" name="Int. J. Syst. Evol. Microbiol.">
        <title>Jeotgalibaca dankookensis gen. nov., sp. nov., a member of the family Carnobacteriaceae, isolated from seujeot (Korean traditional food).</title>
        <authorList>
            <person name="Lee D.G."/>
            <person name="Trujillo M.E."/>
            <person name="Kang H."/>
            <person name="Ahn T.Y."/>
        </authorList>
    </citation>
    <scope>NUCLEOTIDE SEQUENCE [LARGE SCALE GENOMIC DNA]</scope>
    <source>
        <strain evidence="3 4">EX-07</strain>
    </source>
</reference>
<dbReference type="Gene3D" id="2.60.40.1080">
    <property type="match status" value="2"/>
</dbReference>
<sequence length="709" mass="77729">MKKARLLLALLLLQNVVMPTVVSATTTIGDEEIVVEEEIDTPLLAVEELQVDKVVLKEGEEVTISLSLSGNEAVESVSLNYLTPVTQTVQAIELRLNPENNRYEFTWLMTEEFEKGTWKVQSIEIMDTEANQTIFQNSSLDAEAANGMDLSGGSFSYGQVPVLTVTEPDQTILINTVFDEMTGVSASDEIDGEITDAITVQSSTVDMTQRGVYEVVYFVENSLGMSTTATRKVEVLDPQVMGMTVIPREVTLKPNETYQLEYELDLQDAPEYTLEWSSSQPSIVSVDETGKLTALKAGQAEITVSAGGKTAQVKVSVSASLETITFKEKSLALDKGQTHKLTLVYSPEGTGTNQKAVWKSSNEKILSVSQDGTVTAIGAGKAMITTTVGDKEAKLEVEVKAPVVGDLSVAYQTHVESFGWQKKVADGQLSGTVGSAKRLEAITLELLNKNVSGSIHYQTHVQSYGWMDWSENGQMNGTEGKAKRLEAIRIRLNGEVAKKYDVYYRVHAQSFGWLDWAKNGESAGTEGLALRLEGIEVVLVEKGKAAPGKTTRNFVYSDPKVNYSTHVEKVGWQNTVSNGAMSGTSGKGLRLEGILMNVHTQSLTGSIQYRTHIEKVGWQEWKEDWQLSGTQGKALRLEAIEIQLTSEMAKFYDVYYRVHAQTYGWLGWAKNGQSAGTEGLAKRLEGIEIKLVRKGHPAPGSTQNTFVKK</sequence>
<dbReference type="RefSeq" id="WP_062468109.1">
    <property type="nucleotide sequence ID" value="NZ_BBYN01000005.1"/>
</dbReference>
<dbReference type="OrthoDB" id="9763643at2"/>
<keyword evidence="4" id="KW-1185">Reference proteome</keyword>
<dbReference type="Gene3D" id="2.60.40.10">
    <property type="entry name" value="Immunoglobulins"/>
    <property type="match status" value="1"/>
</dbReference>
<evidence type="ECO:0000313" key="3">
    <source>
        <dbReference type="EMBL" id="AQS52675.1"/>
    </source>
</evidence>
<dbReference type="InterPro" id="IPR013783">
    <property type="entry name" value="Ig-like_fold"/>
</dbReference>
<feature type="chain" id="PRO_5010545843" description="BIG2 domain-containing protein" evidence="1">
    <location>
        <begin position="25"/>
        <end position="709"/>
    </location>
</feature>
<gene>
    <name evidence="3" type="ORF">BW727_100267</name>
</gene>
<dbReference type="AlphaFoldDB" id="A0A1S6IMB8"/>
<dbReference type="KEGG" id="jda:BW727_100267"/>
<dbReference type="InterPro" id="IPR008964">
    <property type="entry name" value="Invasin/intimin_cell_adhesion"/>
</dbReference>
<proteinExistence type="predicted"/>
<accession>A0A1S6IMB8</accession>
<keyword evidence="1" id="KW-0732">Signal</keyword>
<dbReference type="Pfam" id="PF02368">
    <property type="entry name" value="Big_2"/>
    <property type="match status" value="2"/>
</dbReference>
<dbReference type="EMBL" id="CP019728">
    <property type="protein sequence ID" value="AQS52675.1"/>
    <property type="molecule type" value="Genomic_DNA"/>
</dbReference>
<dbReference type="SMART" id="SM00728">
    <property type="entry name" value="ChW"/>
    <property type="match status" value="6"/>
</dbReference>
<evidence type="ECO:0000313" key="4">
    <source>
        <dbReference type="Proteomes" id="UP000188993"/>
    </source>
</evidence>
<dbReference type="SMART" id="SM00635">
    <property type="entry name" value="BID_2"/>
    <property type="match status" value="2"/>
</dbReference>
<name>A0A1S6IMB8_9LACT</name>
<dbReference type="InterPro" id="IPR006637">
    <property type="entry name" value="ChW"/>
</dbReference>
<organism evidence="3 4">
    <name type="scientific">Jeotgalibaca dankookensis</name>
    <dbReference type="NCBI Taxonomy" id="708126"/>
    <lineage>
        <taxon>Bacteria</taxon>
        <taxon>Bacillati</taxon>
        <taxon>Bacillota</taxon>
        <taxon>Bacilli</taxon>
        <taxon>Lactobacillales</taxon>
        <taxon>Carnobacteriaceae</taxon>
        <taxon>Jeotgalibaca</taxon>
    </lineage>
</organism>
<feature type="signal peptide" evidence="1">
    <location>
        <begin position="1"/>
        <end position="24"/>
    </location>
</feature>
<dbReference type="SUPFAM" id="SSF49373">
    <property type="entry name" value="Invasin/intimin cell-adhesion fragments"/>
    <property type="match status" value="2"/>
</dbReference>
<dbReference type="Proteomes" id="UP000188993">
    <property type="component" value="Chromosome"/>
</dbReference>
<dbReference type="Pfam" id="PF07538">
    <property type="entry name" value="ChW"/>
    <property type="match status" value="6"/>
</dbReference>
<evidence type="ECO:0000256" key="1">
    <source>
        <dbReference type="SAM" id="SignalP"/>
    </source>
</evidence>
<evidence type="ECO:0000259" key="2">
    <source>
        <dbReference type="SMART" id="SM00635"/>
    </source>
</evidence>
<dbReference type="Pfam" id="PF16403">
    <property type="entry name" value="Bact_surface_Ig-like"/>
    <property type="match status" value="1"/>
</dbReference>
<protein>
    <recommendedName>
        <fullName evidence="2">BIG2 domain-containing protein</fullName>
    </recommendedName>
</protein>